<keyword evidence="4" id="KW-0460">Magnesium</keyword>
<dbReference type="PANTHER" id="PTHR12103:SF15">
    <property type="entry name" value="CYTOSOLIC PURINE 5'-NUCLEOTIDASE"/>
    <property type="match status" value="1"/>
</dbReference>
<dbReference type="GO" id="GO:0008253">
    <property type="term" value="F:5'-nucleotidase activity"/>
    <property type="evidence" value="ECO:0000318"/>
    <property type="project" value="GO_Central"/>
</dbReference>
<keyword evidence="2" id="KW-0479">Metal-binding</keyword>
<dbReference type="FunFam" id="3.40.50.1000:FF:000117">
    <property type="entry name" value="Cytosolic purine 5-nucleotidase"/>
    <property type="match status" value="1"/>
</dbReference>
<keyword evidence="7" id="KW-1185">Reference proteome</keyword>
<keyword evidence="5" id="KW-0175">Coiled coil</keyword>
<sequence length="688" mass="78535">MNFLRFSSASSASAGHQLQNSLLLGFAHGSCSTWSSSLGAPPFRVPRRRAWSGLKQASMFGCAWESQSWGMVPAANPWDYGVAVHSRRETRSASVSRSVGDAENFSDLGHSSRAVMFFSSSNLVKSLTSSTSQGKFRNLKSRSKWSLYASRVEPYSTNGADRSYEGVAAVDGELLWSGRWWARPIDARKQIFCNRSLNMKSIDAIGFDMDYTLAQYKPETFESLAYVGTIQKLVHNLNYPSELLQWKFDWRFMVRGLVLDKRRGCILKMDRHKYVKVAYHGFRELSRDDRQAMYGNTLSRESYDEPDYALIDTLFSLAEAYLFMQLVDFKDAFPDKMPSGAYDYSQLYKDVRSAVDLCHRDGTLKQAVANDPSKYINEDPLIIPMLKMLKQSGRKLFLVTNSLWDYTHVVMNFLCGKCGTEGGVPRDDEWLSYFDVVVTGSAKPTFFMDGNRTPLFEVDISTGMLQNTDSGVPMAQIGGVGLEGVVLPNATVKKAHRVFQGGSVAHLHNLLSIEASSQVLYVGDHIYGDILRSKKELGWRTMLVVPELAAELDVLHQTMTIRKEISELRTQRDDLEDSLLRLEWCLRHENHTDEDQQRLEQEVAHLRKENAIVREQHRQGQRECHHLFHKTWGQLMKTGYQNSRFSHQVERFACLYTSHVTNLCYYSPNKSYRTTEDFMPHELQGDRR</sequence>
<dbReference type="NCBIfam" id="TIGR02244">
    <property type="entry name" value="HAD-IG-Ncltidse"/>
    <property type="match status" value="1"/>
</dbReference>
<organism evidence="6 7">
    <name type="scientific">Physcomitrium patens</name>
    <name type="common">Spreading-leaved earth moss</name>
    <name type="synonym">Physcomitrella patens</name>
    <dbReference type="NCBI Taxonomy" id="3218"/>
    <lineage>
        <taxon>Eukaryota</taxon>
        <taxon>Viridiplantae</taxon>
        <taxon>Streptophyta</taxon>
        <taxon>Embryophyta</taxon>
        <taxon>Bryophyta</taxon>
        <taxon>Bryophytina</taxon>
        <taxon>Bryopsida</taxon>
        <taxon>Funariidae</taxon>
        <taxon>Funariales</taxon>
        <taxon>Funariaceae</taxon>
        <taxon>Physcomitrium</taxon>
    </lineage>
</organism>
<comment type="similarity">
    <text evidence="1">Belongs to the 5'(3')-deoxyribonucleotidase family.</text>
</comment>
<dbReference type="Gene3D" id="3.40.50.1000">
    <property type="entry name" value="HAD superfamily/HAD-like"/>
    <property type="match status" value="2"/>
</dbReference>
<dbReference type="OMA" id="WDYTDAV"/>
<proteinExistence type="inferred from homology"/>
<protein>
    <recommendedName>
        <fullName evidence="8">5'-nucleotidase</fullName>
    </recommendedName>
</protein>
<dbReference type="EnsemblPlants" id="Pp3c14_2770V3.6">
    <property type="protein sequence ID" value="Pp3c14_2770V3.6"/>
    <property type="gene ID" value="Pp3c14_2770"/>
</dbReference>
<dbReference type="RefSeq" id="XP_024394453.1">
    <property type="nucleotide sequence ID" value="XM_024538685.2"/>
</dbReference>
<dbReference type="EnsemblPlants" id="Pp3c14_2770V3.5">
    <property type="protein sequence ID" value="Pp3c14_2770V3.5"/>
    <property type="gene ID" value="Pp3c14_2770"/>
</dbReference>
<dbReference type="SUPFAM" id="SSF56784">
    <property type="entry name" value="HAD-like"/>
    <property type="match status" value="1"/>
</dbReference>
<reference evidence="6 7" key="1">
    <citation type="journal article" date="2008" name="Science">
        <title>The Physcomitrella genome reveals evolutionary insights into the conquest of land by plants.</title>
        <authorList>
            <person name="Rensing S."/>
            <person name="Lang D."/>
            <person name="Zimmer A."/>
            <person name="Terry A."/>
            <person name="Salamov A."/>
            <person name="Shapiro H."/>
            <person name="Nishiyama T."/>
            <person name="Perroud P.-F."/>
            <person name="Lindquist E."/>
            <person name="Kamisugi Y."/>
            <person name="Tanahashi T."/>
            <person name="Sakakibara K."/>
            <person name="Fujita T."/>
            <person name="Oishi K."/>
            <person name="Shin-I T."/>
            <person name="Kuroki Y."/>
            <person name="Toyoda A."/>
            <person name="Suzuki Y."/>
            <person name="Hashimoto A."/>
            <person name="Yamaguchi K."/>
            <person name="Sugano A."/>
            <person name="Kohara Y."/>
            <person name="Fujiyama A."/>
            <person name="Anterola A."/>
            <person name="Aoki S."/>
            <person name="Ashton N."/>
            <person name="Barbazuk W.B."/>
            <person name="Barker E."/>
            <person name="Bennetzen J."/>
            <person name="Bezanilla M."/>
            <person name="Blankenship R."/>
            <person name="Cho S.H."/>
            <person name="Dutcher S."/>
            <person name="Estelle M."/>
            <person name="Fawcett J.A."/>
            <person name="Gundlach H."/>
            <person name="Hanada K."/>
            <person name="Heyl A."/>
            <person name="Hicks K.A."/>
            <person name="Hugh J."/>
            <person name="Lohr M."/>
            <person name="Mayer K."/>
            <person name="Melkozernov A."/>
            <person name="Murata T."/>
            <person name="Nelson D."/>
            <person name="Pils B."/>
            <person name="Prigge M."/>
            <person name="Reiss B."/>
            <person name="Renner T."/>
            <person name="Rombauts S."/>
            <person name="Rushton P."/>
            <person name="Sanderfoot A."/>
            <person name="Schween G."/>
            <person name="Shiu S.-H."/>
            <person name="Stueber K."/>
            <person name="Theodoulou F.L."/>
            <person name="Tu H."/>
            <person name="Van de Peer Y."/>
            <person name="Verrier P.J."/>
            <person name="Waters E."/>
            <person name="Wood A."/>
            <person name="Yang L."/>
            <person name="Cove D."/>
            <person name="Cuming A."/>
            <person name="Hasebe M."/>
            <person name="Lucas S."/>
            <person name="Mishler D.B."/>
            <person name="Reski R."/>
            <person name="Grigoriev I."/>
            <person name="Quatrano R.S."/>
            <person name="Boore J.L."/>
        </authorList>
    </citation>
    <scope>NUCLEOTIDE SEQUENCE [LARGE SCALE GENOMIC DNA]</scope>
    <source>
        <strain evidence="6 7">cv. Gransden 2004</strain>
    </source>
</reference>
<dbReference type="CDD" id="cd07522">
    <property type="entry name" value="HAD_cN-II"/>
    <property type="match status" value="1"/>
</dbReference>
<dbReference type="PANTHER" id="PTHR12103">
    <property type="entry name" value="5'-NUCLEOTIDASE DOMAIN-CONTAINING"/>
    <property type="match status" value="1"/>
</dbReference>
<dbReference type="Gramene" id="Pp3c14_2770V3.6">
    <property type="protein sequence ID" value="Pp3c14_2770V3.6"/>
    <property type="gene ID" value="Pp3c14_2770"/>
</dbReference>
<feature type="coiled-coil region" evidence="5">
    <location>
        <begin position="589"/>
        <end position="616"/>
    </location>
</feature>
<dbReference type="InterPro" id="IPR008380">
    <property type="entry name" value="HAD-SF_hydro_IG_5-nucl"/>
</dbReference>
<evidence type="ECO:0000313" key="7">
    <source>
        <dbReference type="Proteomes" id="UP000006727"/>
    </source>
</evidence>
<dbReference type="EMBL" id="ABEU02000014">
    <property type="status" value="NOT_ANNOTATED_CDS"/>
    <property type="molecule type" value="Genomic_DNA"/>
</dbReference>
<keyword evidence="3" id="KW-0378">Hydrolase</keyword>
<dbReference type="GeneID" id="112291378"/>
<dbReference type="GO" id="GO:0046872">
    <property type="term" value="F:metal ion binding"/>
    <property type="evidence" value="ECO:0007669"/>
    <property type="project" value="UniProtKB-KW"/>
</dbReference>
<gene>
    <name evidence="6" type="primary">LOC112291378</name>
</gene>
<dbReference type="AlphaFoldDB" id="A0A7I4F4C7"/>
<dbReference type="InterPro" id="IPR036412">
    <property type="entry name" value="HAD-like_sf"/>
</dbReference>
<dbReference type="Proteomes" id="UP000006727">
    <property type="component" value="Chromosome 14"/>
</dbReference>
<dbReference type="InterPro" id="IPR023214">
    <property type="entry name" value="HAD_sf"/>
</dbReference>
<reference evidence="6 7" key="2">
    <citation type="journal article" date="2018" name="Plant J.">
        <title>The Physcomitrella patens chromosome-scale assembly reveals moss genome structure and evolution.</title>
        <authorList>
            <person name="Lang D."/>
            <person name="Ullrich K.K."/>
            <person name="Murat F."/>
            <person name="Fuchs J."/>
            <person name="Jenkins J."/>
            <person name="Haas F.B."/>
            <person name="Piednoel M."/>
            <person name="Gundlach H."/>
            <person name="Van Bel M."/>
            <person name="Meyberg R."/>
            <person name="Vives C."/>
            <person name="Morata J."/>
            <person name="Symeonidi A."/>
            <person name="Hiss M."/>
            <person name="Muchero W."/>
            <person name="Kamisugi Y."/>
            <person name="Saleh O."/>
            <person name="Blanc G."/>
            <person name="Decker E.L."/>
            <person name="van Gessel N."/>
            <person name="Grimwood J."/>
            <person name="Hayes R.D."/>
            <person name="Graham S.W."/>
            <person name="Gunter L.E."/>
            <person name="McDaniel S.F."/>
            <person name="Hoernstein S.N.W."/>
            <person name="Larsson A."/>
            <person name="Li F.W."/>
            <person name="Perroud P.F."/>
            <person name="Phillips J."/>
            <person name="Ranjan P."/>
            <person name="Rokshar D.S."/>
            <person name="Rothfels C.J."/>
            <person name="Schneider L."/>
            <person name="Shu S."/>
            <person name="Stevenson D.W."/>
            <person name="Thummler F."/>
            <person name="Tillich M."/>
            <person name="Villarreal Aguilar J.C."/>
            <person name="Widiez T."/>
            <person name="Wong G.K."/>
            <person name="Wymore A."/>
            <person name="Zhang Y."/>
            <person name="Zimmer A.D."/>
            <person name="Quatrano R.S."/>
            <person name="Mayer K.F.X."/>
            <person name="Goodstein D."/>
            <person name="Casacuberta J.M."/>
            <person name="Vandepoele K."/>
            <person name="Reski R."/>
            <person name="Cuming A.C."/>
            <person name="Tuskan G.A."/>
            <person name="Maumus F."/>
            <person name="Salse J."/>
            <person name="Schmutz J."/>
            <person name="Rensing S.A."/>
        </authorList>
    </citation>
    <scope>NUCLEOTIDE SEQUENCE [LARGE SCALE GENOMIC DNA]</scope>
    <source>
        <strain evidence="6 7">cv. Gransden 2004</strain>
    </source>
</reference>
<evidence type="ECO:0000256" key="5">
    <source>
        <dbReference type="SAM" id="Coils"/>
    </source>
</evidence>
<dbReference type="FunCoup" id="A0A7I4F4C7">
    <property type="interactions" value="2631"/>
</dbReference>
<evidence type="ECO:0008006" key="8">
    <source>
        <dbReference type="Google" id="ProtNLM"/>
    </source>
</evidence>
<evidence type="ECO:0000256" key="3">
    <source>
        <dbReference type="ARBA" id="ARBA00022801"/>
    </source>
</evidence>
<dbReference type="Pfam" id="PF05761">
    <property type="entry name" value="5_nucleotid"/>
    <property type="match status" value="1"/>
</dbReference>
<evidence type="ECO:0000313" key="6">
    <source>
        <dbReference type="EnsemblPlants" id="Pp3c14_2770V3.6"/>
    </source>
</evidence>
<accession>A0A7I4F4C7</accession>
<reference evidence="6" key="3">
    <citation type="submission" date="2020-12" db="UniProtKB">
        <authorList>
            <consortium name="EnsemblPlants"/>
        </authorList>
    </citation>
    <scope>IDENTIFICATION</scope>
</reference>
<evidence type="ECO:0000256" key="4">
    <source>
        <dbReference type="ARBA" id="ARBA00022842"/>
    </source>
</evidence>
<dbReference type="Gramene" id="Pp3c14_2770V3.5">
    <property type="protein sequence ID" value="Pp3c14_2770V3.5"/>
    <property type="gene ID" value="Pp3c14_2770"/>
</dbReference>
<evidence type="ECO:0000256" key="2">
    <source>
        <dbReference type="ARBA" id="ARBA00022723"/>
    </source>
</evidence>
<evidence type="ECO:0000256" key="1">
    <source>
        <dbReference type="ARBA" id="ARBA00009589"/>
    </source>
</evidence>
<dbReference type="FunFam" id="3.40.50.1000:FF:000521">
    <property type="match status" value="1"/>
</dbReference>
<name>A0A7I4F4C7_PHYPA</name>